<dbReference type="AlphaFoldDB" id="A0AAQ4DY48"/>
<sequence length="94" mass="11222">MTIRFLATGQTLRELSFNFLVGRSTACSLVATVCQALWDVVKPLYLRHPQAADEWIKVAADFEERWQMPHCWCYRRKARPYRMPSKFWKRQSQL</sequence>
<comment type="caution">
    <text evidence="1">The sequence shown here is derived from an EMBL/GenBank/DDBJ whole genome shotgun (WGS) entry which is preliminary data.</text>
</comment>
<organism evidence="1 2">
    <name type="scientific">Amblyomma americanum</name>
    <name type="common">Lone star tick</name>
    <dbReference type="NCBI Taxonomy" id="6943"/>
    <lineage>
        <taxon>Eukaryota</taxon>
        <taxon>Metazoa</taxon>
        <taxon>Ecdysozoa</taxon>
        <taxon>Arthropoda</taxon>
        <taxon>Chelicerata</taxon>
        <taxon>Arachnida</taxon>
        <taxon>Acari</taxon>
        <taxon>Parasitiformes</taxon>
        <taxon>Ixodida</taxon>
        <taxon>Ixodoidea</taxon>
        <taxon>Ixodidae</taxon>
        <taxon>Amblyomminae</taxon>
        <taxon>Amblyomma</taxon>
    </lineage>
</organism>
<keyword evidence="2" id="KW-1185">Reference proteome</keyword>
<evidence type="ECO:0000313" key="1">
    <source>
        <dbReference type="EMBL" id="KAK8767388.1"/>
    </source>
</evidence>
<dbReference type="Proteomes" id="UP001321473">
    <property type="component" value="Unassembled WGS sequence"/>
</dbReference>
<gene>
    <name evidence="1" type="ORF">V5799_005831</name>
</gene>
<evidence type="ECO:0000313" key="2">
    <source>
        <dbReference type="Proteomes" id="UP001321473"/>
    </source>
</evidence>
<proteinExistence type="predicted"/>
<dbReference type="EMBL" id="JARKHS020025509">
    <property type="protein sequence ID" value="KAK8767388.1"/>
    <property type="molecule type" value="Genomic_DNA"/>
</dbReference>
<name>A0AAQ4DY48_AMBAM</name>
<accession>A0AAQ4DY48</accession>
<protein>
    <submittedName>
        <fullName evidence="1">Uncharacterized protein</fullName>
    </submittedName>
</protein>
<reference evidence="1 2" key="1">
    <citation type="journal article" date="2023" name="Arcadia Sci">
        <title>De novo assembly of a long-read Amblyomma americanum tick genome.</title>
        <authorList>
            <person name="Chou S."/>
            <person name="Poskanzer K.E."/>
            <person name="Rollins M."/>
            <person name="Thuy-Boun P.S."/>
        </authorList>
    </citation>
    <scope>NUCLEOTIDE SEQUENCE [LARGE SCALE GENOMIC DNA]</scope>
    <source>
        <strain evidence="1">F_SG_1</strain>
        <tissue evidence="1">Salivary glands</tissue>
    </source>
</reference>